<dbReference type="EMBL" id="JAWZYT010002945">
    <property type="protein sequence ID" value="KAK4301010.1"/>
    <property type="molecule type" value="Genomic_DNA"/>
</dbReference>
<evidence type="ECO:0000256" key="2">
    <source>
        <dbReference type="ARBA" id="ARBA00006175"/>
    </source>
</evidence>
<evidence type="ECO:0000256" key="3">
    <source>
        <dbReference type="ARBA" id="ARBA00022692"/>
    </source>
</evidence>
<name>A0AAE1TZQ9_9EUCA</name>
<dbReference type="InterPro" id="IPR000425">
    <property type="entry name" value="MIP"/>
</dbReference>
<evidence type="ECO:0000313" key="8">
    <source>
        <dbReference type="EMBL" id="KAK4301010.1"/>
    </source>
</evidence>
<dbReference type="PANTHER" id="PTHR19139">
    <property type="entry name" value="AQUAPORIN TRANSPORTER"/>
    <property type="match status" value="1"/>
</dbReference>
<gene>
    <name evidence="8" type="ORF">Pmani_026830</name>
</gene>
<evidence type="ECO:0000256" key="1">
    <source>
        <dbReference type="ARBA" id="ARBA00004141"/>
    </source>
</evidence>
<dbReference type="Proteomes" id="UP001292094">
    <property type="component" value="Unassembled WGS sequence"/>
</dbReference>
<keyword evidence="4" id="KW-1133">Transmembrane helix</keyword>
<evidence type="ECO:0000256" key="5">
    <source>
        <dbReference type="ARBA" id="ARBA00023136"/>
    </source>
</evidence>
<proteinExistence type="inferred from homology"/>
<evidence type="ECO:0000256" key="6">
    <source>
        <dbReference type="RuleBase" id="RU000477"/>
    </source>
</evidence>
<evidence type="ECO:0000313" key="9">
    <source>
        <dbReference type="Proteomes" id="UP001292094"/>
    </source>
</evidence>
<keyword evidence="3 6" id="KW-0812">Transmembrane</keyword>
<feature type="compositionally biased region" description="Pro residues" evidence="7">
    <location>
        <begin position="16"/>
        <end position="45"/>
    </location>
</feature>
<comment type="caution">
    <text evidence="8">The sequence shown here is derived from an EMBL/GenBank/DDBJ whole genome shotgun (WGS) entry which is preliminary data.</text>
</comment>
<comment type="similarity">
    <text evidence="2 6">Belongs to the MIP/aquaporin (TC 1.A.8) family.</text>
</comment>
<feature type="region of interest" description="Disordered" evidence="7">
    <location>
        <begin position="1"/>
        <end position="45"/>
    </location>
</feature>
<feature type="compositionally biased region" description="Polar residues" evidence="7">
    <location>
        <begin position="392"/>
        <end position="402"/>
    </location>
</feature>
<organism evidence="8 9">
    <name type="scientific">Petrolisthes manimaculis</name>
    <dbReference type="NCBI Taxonomy" id="1843537"/>
    <lineage>
        <taxon>Eukaryota</taxon>
        <taxon>Metazoa</taxon>
        <taxon>Ecdysozoa</taxon>
        <taxon>Arthropoda</taxon>
        <taxon>Crustacea</taxon>
        <taxon>Multicrustacea</taxon>
        <taxon>Malacostraca</taxon>
        <taxon>Eumalacostraca</taxon>
        <taxon>Eucarida</taxon>
        <taxon>Decapoda</taxon>
        <taxon>Pleocyemata</taxon>
        <taxon>Anomura</taxon>
        <taxon>Galatheoidea</taxon>
        <taxon>Porcellanidae</taxon>
        <taxon>Petrolisthes</taxon>
    </lineage>
</organism>
<protein>
    <submittedName>
        <fullName evidence="8">Uncharacterized protein</fullName>
    </submittedName>
</protein>
<reference evidence="8" key="1">
    <citation type="submission" date="2023-11" db="EMBL/GenBank/DDBJ databases">
        <title>Genome assemblies of two species of porcelain crab, Petrolisthes cinctipes and Petrolisthes manimaculis (Anomura: Porcellanidae).</title>
        <authorList>
            <person name="Angst P."/>
        </authorList>
    </citation>
    <scope>NUCLEOTIDE SEQUENCE</scope>
    <source>
        <strain evidence="8">PB745_02</strain>
        <tissue evidence="8">Gill</tissue>
    </source>
</reference>
<dbReference type="GO" id="GO:0015250">
    <property type="term" value="F:water channel activity"/>
    <property type="evidence" value="ECO:0007669"/>
    <property type="project" value="TreeGrafter"/>
</dbReference>
<dbReference type="PRINTS" id="PR00783">
    <property type="entry name" value="MINTRINSICP"/>
</dbReference>
<dbReference type="GO" id="GO:0005886">
    <property type="term" value="C:plasma membrane"/>
    <property type="evidence" value="ECO:0007669"/>
    <property type="project" value="TreeGrafter"/>
</dbReference>
<dbReference type="InterPro" id="IPR034294">
    <property type="entry name" value="Aquaporin_transptr"/>
</dbReference>
<dbReference type="PANTHER" id="PTHR19139:SF199">
    <property type="entry name" value="MIP17260P"/>
    <property type="match status" value="1"/>
</dbReference>
<accession>A0AAE1TZQ9</accession>
<dbReference type="SUPFAM" id="SSF81338">
    <property type="entry name" value="Aquaporin-like"/>
    <property type="match status" value="1"/>
</dbReference>
<keyword evidence="9" id="KW-1185">Reference proteome</keyword>
<keyword evidence="6" id="KW-0813">Transport</keyword>
<dbReference type="Gene3D" id="1.20.1080.10">
    <property type="entry name" value="Glycerol uptake facilitator protein"/>
    <property type="match status" value="1"/>
</dbReference>
<dbReference type="AlphaFoldDB" id="A0AAE1TZQ9"/>
<dbReference type="Pfam" id="PF00230">
    <property type="entry name" value="MIP"/>
    <property type="match status" value="1"/>
</dbReference>
<evidence type="ECO:0000256" key="7">
    <source>
        <dbReference type="SAM" id="MobiDB-lite"/>
    </source>
</evidence>
<feature type="compositionally biased region" description="Pro residues" evidence="7">
    <location>
        <begin position="374"/>
        <end position="385"/>
    </location>
</feature>
<evidence type="ECO:0000256" key="4">
    <source>
        <dbReference type="ARBA" id="ARBA00022989"/>
    </source>
</evidence>
<comment type="subcellular location">
    <subcellularLocation>
        <location evidence="1">Membrane</location>
        <topology evidence="1">Multi-pass membrane protein</topology>
    </subcellularLocation>
</comment>
<keyword evidence="5" id="KW-0472">Membrane</keyword>
<feature type="region of interest" description="Disordered" evidence="7">
    <location>
        <begin position="374"/>
        <end position="402"/>
    </location>
</feature>
<sequence length="402" mass="41776">MDLKMSSSEMEEDPTALPPLPPVTVPSPLPPPVTMPAPLPSEPPAPQLILTHIMSDTPQHPSVVAAPPGNDGLFLSVPPPATAEGNTPTDAPVAALRRYLDTLPQHPSPRKEVGEVSSGDVWRAVRSEVLATFLMTIATASAALQPPRAPPPPLLAPCAQPVGGLGEIPYDSVWAWACAVRWAVGHGLVMGGLSWAVRAAHLAAPTTIALLVTRRVSVVRAGLHVMGQVCGCLLAAPVLLGLLPRPPRPPQLAPRLTPAQGWGAEFLATVLVTLVSLSAYPSTRNSAPPPPNAPSHPTPLFIQNAALPVTAAHIAAALFCAEFTGVGLNPARSLAVAVVTGAWTSHWVFWVGPALGGLLAAFTHEYTAAKVPCLPPTPQQEPPIPRELSRPSALTSTLASPC</sequence>
<dbReference type="InterPro" id="IPR023271">
    <property type="entry name" value="Aquaporin-like"/>
</dbReference>